<dbReference type="Pfam" id="PF13192">
    <property type="entry name" value="Thioredoxin_3"/>
    <property type="match status" value="1"/>
</dbReference>
<sequence length="77" mass="8022">MIIKILGSGCKKCITLTENTQAALANLGREAQVLKVTDFAEIAAHGVMSTPALAIDDKVVSVGKVLTVDEVEKLLGA</sequence>
<feature type="active site" description="Nucleophile" evidence="1">
    <location>
        <position position="10"/>
    </location>
</feature>
<evidence type="ECO:0000256" key="2">
    <source>
        <dbReference type="PIRSR" id="PIRSR037031-51"/>
    </source>
</evidence>
<evidence type="ECO:0000313" key="4">
    <source>
        <dbReference type="EMBL" id="MVW76572.1"/>
    </source>
</evidence>
<proteinExistence type="predicted"/>
<dbReference type="SUPFAM" id="SSF52833">
    <property type="entry name" value="Thioredoxin-like"/>
    <property type="match status" value="1"/>
</dbReference>
<accession>A0A6I4L0G4</accession>
<dbReference type="EMBL" id="WKJZ01000002">
    <property type="protein sequence ID" value="MVW76572.1"/>
    <property type="molecule type" value="Genomic_DNA"/>
</dbReference>
<organism evidence="4 5">
    <name type="scientific">Pseudomonas xionganensis</name>
    <dbReference type="NCBI Taxonomy" id="2654845"/>
    <lineage>
        <taxon>Bacteria</taxon>
        <taxon>Pseudomonadati</taxon>
        <taxon>Pseudomonadota</taxon>
        <taxon>Gammaproteobacteria</taxon>
        <taxon>Pseudomonadales</taxon>
        <taxon>Pseudomonadaceae</taxon>
        <taxon>Pseudomonas</taxon>
    </lineage>
</organism>
<keyword evidence="2" id="KW-0676">Redox-active center</keyword>
<dbReference type="InterPro" id="IPR036249">
    <property type="entry name" value="Thioredoxin-like_sf"/>
</dbReference>
<dbReference type="RefSeq" id="WP_160346892.1">
    <property type="nucleotide sequence ID" value="NZ_WKJZ01000002.1"/>
</dbReference>
<comment type="caution">
    <text evidence="4">The sequence shown here is derived from an EMBL/GenBank/DDBJ whole genome shotgun (WGS) entry which is preliminary data.</text>
</comment>
<feature type="active site" description="Nucleophile" evidence="1">
    <location>
        <position position="13"/>
    </location>
</feature>
<evidence type="ECO:0000313" key="5">
    <source>
        <dbReference type="Proteomes" id="UP000429555"/>
    </source>
</evidence>
<name>A0A6I4L0G4_9PSED</name>
<reference evidence="4 5" key="1">
    <citation type="submission" date="2019-11" db="EMBL/GenBank/DDBJ databases">
        <title>Pseudomonas flavidum sp. nov., isolated from Baiyang Lake.</title>
        <authorList>
            <person name="Zhao Y."/>
        </authorList>
    </citation>
    <scope>NUCLEOTIDE SEQUENCE [LARGE SCALE GENOMIC DNA]</scope>
    <source>
        <strain evidence="5">R-22-3 w-18</strain>
    </source>
</reference>
<evidence type="ECO:0000259" key="3">
    <source>
        <dbReference type="Pfam" id="PF13192"/>
    </source>
</evidence>
<feature type="domain" description="Thioredoxin-like fold" evidence="3">
    <location>
        <begin position="1"/>
        <end position="75"/>
    </location>
</feature>
<protein>
    <submittedName>
        <fullName evidence="4">Thioredoxin family protein</fullName>
    </submittedName>
</protein>
<gene>
    <name evidence="4" type="ORF">GJV18_14725</name>
</gene>
<dbReference type="PANTHER" id="PTHR36450">
    <property type="entry name" value="THIOREDOXIN"/>
    <property type="match status" value="1"/>
</dbReference>
<dbReference type="PIRSF" id="PIRSF037031">
    <property type="entry name" value="Redox_disulphide_2"/>
    <property type="match status" value="1"/>
</dbReference>
<keyword evidence="5" id="KW-1185">Reference proteome</keyword>
<keyword evidence="2" id="KW-1015">Disulfide bond</keyword>
<dbReference type="InterPro" id="IPR012336">
    <property type="entry name" value="Thioredoxin-like_fold"/>
</dbReference>
<dbReference type="Gene3D" id="3.40.30.10">
    <property type="entry name" value="Glutaredoxin"/>
    <property type="match status" value="1"/>
</dbReference>
<evidence type="ECO:0000256" key="1">
    <source>
        <dbReference type="PIRSR" id="PIRSR037031-50"/>
    </source>
</evidence>
<feature type="disulfide bond" description="Redox-active" evidence="2">
    <location>
        <begin position="10"/>
        <end position="13"/>
    </location>
</feature>
<dbReference type="PANTHER" id="PTHR36450:SF1">
    <property type="entry name" value="THIOREDOXIN"/>
    <property type="match status" value="1"/>
</dbReference>
<dbReference type="AlphaFoldDB" id="A0A6I4L0G4"/>
<dbReference type="Proteomes" id="UP000429555">
    <property type="component" value="Unassembled WGS sequence"/>
</dbReference>
<dbReference type="NCBIfam" id="TIGR00412">
    <property type="entry name" value="redox_disulf_2"/>
    <property type="match status" value="1"/>
</dbReference>
<dbReference type="InterPro" id="IPR005243">
    <property type="entry name" value="THIRX-like_proc"/>
</dbReference>